<evidence type="ECO:0000256" key="4">
    <source>
        <dbReference type="ARBA" id="ARBA00023136"/>
    </source>
</evidence>
<dbReference type="Pfam" id="PF03151">
    <property type="entry name" value="TPT"/>
    <property type="match status" value="1"/>
</dbReference>
<dbReference type="Proteomes" id="UP000449547">
    <property type="component" value="Unassembled WGS sequence"/>
</dbReference>
<evidence type="ECO:0000256" key="5">
    <source>
        <dbReference type="SAM" id="Phobius"/>
    </source>
</evidence>
<dbReference type="AlphaFoldDB" id="A0A642USK2"/>
<dbReference type="EMBL" id="SWFT01000053">
    <property type="protein sequence ID" value="KAA8904771.1"/>
    <property type="molecule type" value="Genomic_DNA"/>
</dbReference>
<evidence type="ECO:0000259" key="6">
    <source>
        <dbReference type="Pfam" id="PF03151"/>
    </source>
</evidence>
<dbReference type="PANTHER" id="PTHR11132">
    <property type="entry name" value="SOLUTE CARRIER FAMILY 35"/>
    <property type="match status" value="1"/>
</dbReference>
<dbReference type="InterPro" id="IPR004853">
    <property type="entry name" value="Sugar_P_trans_dom"/>
</dbReference>
<keyword evidence="4 5" id="KW-0472">Membrane</keyword>
<reference evidence="7 8" key="1">
    <citation type="submission" date="2019-07" db="EMBL/GenBank/DDBJ databases">
        <title>Genome assembly of two rare yeast pathogens: Diutina rugosa and Trichomonascus ciferrii.</title>
        <authorList>
            <person name="Mixao V."/>
            <person name="Saus E."/>
            <person name="Hansen A."/>
            <person name="Lass-Flor C."/>
            <person name="Gabaldon T."/>
        </authorList>
    </citation>
    <scope>NUCLEOTIDE SEQUENCE [LARGE SCALE GENOMIC DNA]</scope>
    <source>
        <strain evidence="7 8">CBS 613</strain>
    </source>
</reference>
<keyword evidence="3 5" id="KW-1133">Transmembrane helix</keyword>
<feature type="transmembrane region" description="Helical" evidence="5">
    <location>
        <begin position="332"/>
        <end position="355"/>
    </location>
</feature>
<dbReference type="RefSeq" id="XP_034013381.1">
    <property type="nucleotide sequence ID" value="XM_034154435.1"/>
</dbReference>
<organism evidence="7 8">
    <name type="scientific">Diutina rugosa</name>
    <name type="common">Yeast</name>
    <name type="synonym">Candida rugosa</name>
    <dbReference type="NCBI Taxonomy" id="5481"/>
    <lineage>
        <taxon>Eukaryota</taxon>
        <taxon>Fungi</taxon>
        <taxon>Dikarya</taxon>
        <taxon>Ascomycota</taxon>
        <taxon>Saccharomycotina</taxon>
        <taxon>Pichiomycetes</taxon>
        <taxon>Debaryomycetaceae</taxon>
        <taxon>Diutina</taxon>
    </lineage>
</organism>
<keyword evidence="2 5" id="KW-0812">Transmembrane</keyword>
<dbReference type="OMA" id="FWYTVSS"/>
<evidence type="ECO:0000256" key="1">
    <source>
        <dbReference type="ARBA" id="ARBA00004141"/>
    </source>
</evidence>
<feature type="transmembrane region" description="Helical" evidence="5">
    <location>
        <begin position="195"/>
        <end position="215"/>
    </location>
</feature>
<name>A0A642USK2_DIURU</name>
<proteinExistence type="predicted"/>
<evidence type="ECO:0000256" key="2">
    <source>
        <dbReference type="ARBA" id="ARBA00022692"/>
    </source>
</evidence>
<gene>
    <name evidence="7" type="ORF">DIURU_001847</name>
</gene>
<feature type="transmembrane region" description="Helical" evidence="5">
    <location>
        <begin position="222"/>
        <end position="242"/>
    </location>
</feature>
<keyword evidence="8" id="KW-1185">Reference proteome</keyword>
<sequence length="415" mass="46377">MIVPPQRPPLLTSINPNSSSTNLAHMGATKVHKPFPHRQGFAHTPFPLTPPRSAESSPDSMAQAARVARAPPKASWLPPINWRIVCLCSGWYFTSIISSNSTKSILTQFPYPVTLTEAQFVFNCVYCLVFVAVLGAVPHLRGHFPLGTFPKETPKVYKFVQPTRLVLLTTLPMGCFQFVGHLTSHKATSLVPVSLVHTVKALSPLATVVAYRVIFQREYPRVTYVTLTPLVLGIMITCYKPKAGTNDAPGYVTGLIYAFTSMLIFVSQNIFSKKRLTVDQSTTLPQSSKTRGDGKVDKLTILFFCSAIGFCFTLPIYLMVEWRSATWSLGYLTPYVFFLMVVNGFSHFVQSFLAFQILGLMSPINYSIANIMKRIIIILVAFVWESKHFHRHQVLGLVLTSLGLYSYDRWGVVKK</sequence>
<feature type="transmembrane region" description="Helical" evidence="5">
    <location>
        <begin position="367"/>
        <end position="384"/>
    </location>
</feature>
<comment type="caution">
    <text evidence="7">The sequence shown here is derived from an EMBL/GenBank/DDBJ whole genome shotgun (WGS) entry which is preliminary data.</text>
</comment>
<feature type="domain" description="Sugar phosphate transporter" evidence="6">
    <location>
        <begin position="83"/>
        <end position="407"/>
    </location>
</feature>
<dbReference type="InterPro" id="IPR050186">
    <property type="entry name" value="TPT_transporter"/>
</dbReference>
<dbReference type="OrthoDB" id="1588579at2759"/>
<protein>
    <recommendedName>
        <fullName evidence="6">Sugar phosphate transporter domain-containing protein</fullName>
    </recommendedName>
</protein>
<comment type="subcellular location">
    <subcellularLocation>
        <location evidence="1">Membrane</location>
        <topology evidence="1">Multi-pass membrane protein</topology>
    </subcellularLocation>
</comment>
<feature type="transmembrane region" description="Helical" evidence="5">
    <location>
        <begin position="248"/>
        <end position="266"/>
    </location>
</feature>
<feature type="transmembrane region" description="Helical" evidence="5">
    <location>
        <begin position="390"/>
        <end position="407"/>
    </location>
</feature>
<dbReference type="GeneID" id="54780500"/>
<evidence type="ECO:0000313" key="8">
    <source>
        <dbReference type="Proteomes" id="UP000449547"/>
    </source>
</evidence>
<dbReference type="GO" id="GO:0016020">
    <property type="term" value="C:membrane"/>
    <property type="evidence" value="ECO:0007669"/>
    <property type="project" value="UniProtKB-SubCell"/>
</dbReference>
<feature type="transmembrane region" description="Helical" evidence="5">
    <location>
        <begin position="299"/>
        <end position="320"/>
    </location>
</feature>
<evidence type="ECO:0000256" key="3">
    <source>
        <dbReference type="ARBA" id="ARBA00022989"/>
    </source>
</evidence>
<feature type="transmembrane region" description="Helical" evidence="5">
    <location>
        <begin position="118"/>
        <end position="137"/>
    </location>
</feature>
<accession>A0A642USK2</accession>
<dbReference type="VEuPathDB" id="FungiDB:DIURU_001847"/>
<evidence type="ECO:0000313" key="7">
    <source>
        <dbReference type="EMBL" id="KAA8904771.1"/>
    </source>
</evidence>